<organism evidence="1">
    <name type="scientific">Ignisphaera aggregans</name>
    <dbReference type="NCBI Taxonomy" id="334771"/>
    <lineage>
        <taxon>Archaea</taxon>
        <taxon>Thermoproteota</taxon>
        <taxon>Thermoprotei</taxon>
        <taxon>Desulfurococcales</taxon>
        <taxon>Desulfurococcaceae</taxon>
        <taxon>Ignisphaera</taxon>
    </lineage>
</organism>
<dbReference type="AlphaFoldDB" id="A0A7J2U1L7"/>
<gene>
    <name evidence="1" type="ORF">ENO26_03700</name>
</gene>
<reference evidence="1" key="1">
    <citation type="journal article" date="2020" name="mSystems">
        <title>Genome- and Community-Level Interaction Insights into Carbon Utilization and Element Cycling Functions of Hydrothermarchaeota in Hydrothermal Sediment.</title>
        <authorList>
            <person name="Zhou Z."/>
            <person name="Liu Y."/>
            <person name="Xu W."/>
            <person name="Pan J."/>
            <person name="Luo Z.H."/>
            <person name="Li M."/>
        </authorList>
    </citation>
    <scope>NUCLEOTIDE SEQUENCE [LARGE SCALE GENOMIC DNA]</scope>
    <source>
        <strain evidence="1">SpSt-125</strain>
    </source>
</reference>
<sequence length="295" mass="34522">MRYIEFDIDRVLKGRIAELVFERAQQKGMLKELLKGLECMPATSFCEPCRRHHHSSRISKEAFIEMSSSYEKFIHTFMDQLNRVIKSLGLEELGERMIKADTILNIRRSCFLCLRESTDLNKVKIHTLTMYICSERLNALLEKGLITKSPTWRVAYEDYELKLSYGEAKEVCNSIEYLWRLQDLFSRFYDHIGFLSEFDKQSLVFLYDACVFGSMKYHSHETQPSKTLARHRPLLKDINSGEKVIDINEIAFYVGRVPTVPHPPFDYICVDGNDNKYLIDVKSMWQGNERVSLSE</sequence>
<comment type="caution">
    <text evidence="1">The sequence shown here is derived from an EMBL/GenBank/DDBJ whole genome shotgun (WGS) entry which is preliminary data.</text>
</comment>
<proteinExistence type="predicted"/>
<name>A0A7J2U1L7_9CREN</name>
<protein>
    <submittedName>
        <fullName evidence="1">Uncharacterized protein</fullName>
    </submittedName>
</protein>
<accession>A0A7J2U1L7</accession>
<dbReference type="EMBL" id="DSEU01000025">
    <property type="protein sequence ID" value="HEM66664.1"/>
    <property type="molecule type" value="Genomic_DNA"/>
</dbReference>
<evidence type="ECO:0000313" key="1">
    <source>
        <dbReference type="EMBL" id="HEM66664.1"/>
    </source>
</evidence>